<keyword evidence="5" id="KW-1185">Reference proteome</keyword>
<evidence type="ECO:0000256" key="1">
    <source>
        <dbReference type="ARBA" id="ARBA00001968"/>
    </source>
</evidence>
<dbReference type="GO" id="GO:0004519">
    <property type="term" value="F:endonuclease activity"/>
    <property type="evidence" value="ECO:0007669"/>
    <property type="project" value="UniProtKB-KW"/>
</dbReference>
<comment type="caution">
    <text evidence="4">The sequence shown here is derived from an EMBL/GenBank/DDBJ whole genome shotgun (WGS) entry which is preliminary data.</text>
</comment>
<gene>
    <name evidence="4" type="ORF">IV203_021893</name>
</gene>
<dbReference type="InterPro" id="IPR027806">
    <property type="entry name" value="HARBI1_dom"/>
</dbReference>
<proteinExistence type="predicted"/>
<protein>
    <submittedName>
        <fullName evidence="4">DDE superfamily endonuclease</fullName>
    </submittedName>
</protein>
<evidence type="ECO:0000256" key="2">
    <source>
        <dbReference type="ARBA" id="ARBA00022723"/>
    </source>
</evidence>
<dbReference type="EMBL" id="JAGRRH010000023">
    <property type="protein sequence ID" value="KAG7343885.1"/>
    <property type="molecule type" value="Genomic_DNA"/>
</dbReference>
<dbReference type="GO" id="GO:0046872">
    <property type="term" value="F:metal ion binding"/>
    <property type="evidence" value="ECO:0007669"/>
    <property type="project" value="UniProtKB-KW"/>
</dbReference>
<feature type="domain" description="DDE Tnp4" evidence="3">
    <location>
        <begin position="79"/>
        <end position="155"/>
    </location>
</feature>
<organism evidence="4 5">
    <name type="scientific">Nitzschia inconspicua</name>
    <dbReference type="NCBI Taxonomy" id="303405"/>
    <lineage>
        <taxon>Eukaryota</taxon>
        <taxon>Sar</taxon>
        <taxon>Stramenopiles</taxon>
        <taxon>Ochrophyta</taxon>
        <taxon>Bacillariophyta</taxon>
        <taxon>Bacillariophyceae</taxon>
        <taxon>Bacillariophycidae</taxon>
        <taxon>Bacillariales</taxon>
        <taxon>Bacillariaceae</taxon>
        <taxon>Nitzschia</taxon>
    </lineage>
</organism>
<keyword evidence="2" id="KW-0479">Metal-binding</keyword>
<reference evidence="4" key="2">
    <citation type="submission" date="2021-04" db="EMBL/GenBank/DDBJ databases">
        <authorList>
            <person name="Podell S."/>
        </authorList>
    </citation>
    <scope>NUCLEOTIDE SEQUENCE</scope>
    <source>
        <strain evidence="4">Hildebrandi</strain>
    </source>
</reference>
<keyword evidence="4" id="KW-0540">Nuclease</keyword>
<dbReference type="AlphaFoldDB" id="A0A9K3PE97"/>
<dbReference type="Pfam" id="PF13359">
    <property type="entry name" value="DDE_Tnp_4"/>
    <property type="match status" value="1"/>
</dbReference>
<keyword evidence="4" id="KW-0378">Hydrolase</keyword>
<evidence type="ECO:0000259" key="3">
    <source>
        <dbReference type="Pfam" id="PF13359"/>
    </source>
</evidence>
<accession>A0A9K3PE97</accession>
<keyword evidence="4" id="KW-0255">Endonuclease</keyword>
<evidence type="ECO:0000313" key="4">
    <source>
        <dbReference type="EMBL" id="KAG7343885.1"/>
    </source>
</evidence>
<sequence>MALRWFAWGDKFDIAALHGVHVNEVYSSVWRVVEDHEKQKEIAKEFRAKSKCGFGVLIWTNRPVESLQEAGVGKGKFCCGRKKKYGMQMQGTCDARGRFLDVAIGLPGTASDFTVWLECQLRKLVETDRFLSDGLLLFGDNVYINTDNMPTPFKGVSGGWKDAFNFYHSQFLSVSSISDDHNSIAMRGGIILQSVDRPDALLDGGDFMEPQHHGDRRTALARMEQLPVFGMLRHIENNGFTIGGHSRHNFSPVTPWETKINID</sequence>
<dbReference type="Proteomes" id="UP000693970">
    <property type="component" value="Unassembled WGS sequence"/>
</dbReference>
<name>A0A9K3PE97_9STRA</name>
<evidence type="ECO:0000313" key="5">
    <source>
        <dbReference type="Proteomes" id="UP000693970"/>
    </source>
</evidence>
<comment type="cofactor">
    <cofactor evidence="1">
        <name>a divalent metal cation</name>
        <dbReference type="ChEBI" id="CHEBI:60240"/>
    </cofactor>
</comment>
<reference evidence="4" key="1">
    <citation type="journal article" date="2021" name="Sci. Rep.">
        <title>Diploid genomic architecture of Nitzschia inconspicua, an elite biomass production diatom.</title>
        <authorList>
            <person name="Oliver A."/>
            <person name="Podell S."/>
            <person name="Pinowska A."/>
            <person name="Traller J.C."/>
            <person name="Smith S.R."/>
            <person name="McClure R."/>
            <person name="Beliaev A."/>
            <person name="Bohutskyi P."/>
            <person name="Hill E.A."/>
            <person name="Rabines A."/>
            <person name="Zheng H."/>
            <person name="Allen L.Z."/>
            <person name="Kuo A."/>
            <person name="Grigoriev I.V."/>
            <person name="Allen A.E."/>
            <person name="Hazlebeck D."/>
            <person name="Allen E.E."/>
        </authorList>
    </citation>
    <scope>NUCLEOTIDE SEQUENCE</scope>
    <source>
        <strain evidence="4">Hildebrandi</strain>
    </source>
</reference>